<gene>
    <name evidence="4" type="ORF">ACFO3S_22080</name>
</gene>
<keyword evidence="1" id="KW-0547">Nucleotide-binding</keyword>
<dbReference type="Gene3D" id="3.30.70.270">
    <property type="match status" value="1"/>
</dbReference>
<dbReference type="InterPro" id="IPR054767">
    <property type="entry name" value="Cas10-Cmr2_palm2"/>
</dbReference>
<proteinExistence type="predicted"/>
<keyword evidence="2" id="KW-0051">Antiviral defense</keyword>
<sequence>MSAYVYIDVSRKQEYIYRQNKLRENLLNSCVIKAVTENLQGDAEQEETAKQLPLSLNGFLDRRYKGRYVFEFSGGGNSIVRFDEGESLAAHFVRAYSTESLRHYPELELYMSIVDIADTDRDVMTDMEVRKRLIQKADSLKDKRRAAFRRWTYGIEQLDETGKALREDLISQTDRMNHESIKLAKAMIAGKLNKKLDNEAVRYTDELQDYYKRENGKSYIGVIAIDGNRMGEMVNRLRSFEELRTFSAIIEQLYLEAVTDAIALFASMKEKDPFLYTPIVIAGDDVCIIVEGEYAIELAAQIVHNIEQLSKSSEYREQLEELECTSGLSACAGVTIVKVAYPFYEAVKSAESLCHRAKEAMHSIVPSSEMNKSASFIDWMIVEGQVMADSNYDNNVQHLNTKERYHIKPLRIDQAFPYADGVISYWAFEKMVRQIKALPHKNSFLEQIKKVQYGGWVLYKRLFEMNRMDVSKNIQQLVQSIFAEAAAVQVENAALVENNGSYTYVLNDVLEAMDFMSGKGDDHAASAVSNSSSFAQ</sequence>
<keyword evidence="5" id="KW-1185">Reference proteome</keyword>
<accession>A0ABV9FIB7</accession>
<dbReference type="Proteomes" id="UP001596028">
    <property type="component" value="Unassembled WGS sequence"/>
</dbReference>
<comment type="caution">
    <text evidence="4">The sequence shown here is derived from an EMBL/GenBank/DDBJ whole genome shotgun (WGS) entry which is preliminary data.</text>
</comment>
<feature type="domain" description="Cas10/Cmr2 second palm" evidence="3">
    <location>
        <begin position="219"/>
        <end position="360"/>
    </location>
</feature>
<evidence type="ECO:0000313" key="5">
    <source>
        <dbReference type="Proteomes" id="UP001596028"/>
    </source>
</evidence>
<evidence type="ECO:0000256" key="1">
    <source>
        <dbReference type="ARBA" id="ARBA00022741"/>
    </source>
</evidence>
<dbReference type="InterPro" id="IPR043128">
    <property type="entry name" value="Rev_trsase/Diguanyl_cyclase"/>
</dbReference>
<reference evidence="5" key="1">
    <citation type="journal article" date="2019" name="Int. J. Syst. Evol. Microbiol.">
        <title>The Global Catalogue of Microorganisms (GCM) 10K type strain sequencing project: providing services to taxonomists for standard genome sequencing and annotation.</title>
        <authorList>
            <consortium name="The Broad Institute Genomics Platform"/>
            <consortium name="The Broad Institute Genome Sequencing Center for Infectious Disease"/>
            <person name="Wu L."/>
            <person name="Ma J."/>
        </authorList>
    </citation>
    <scope>NUCLEOTIDE SEQUENCE [LARGE SCALE GENOMIC DNA]</scope>
    <source>
        <strain evidence="5">CCUG 49571</strain>
    </source>
</reference>
<organism evidence="4 5">
    <name type="scientific">Cohnella hongkongensis</name>
    <dbReference type="NCBI Taxonomy" id="178337"/>
    <lineage>
        <taxon>Bacteria</taxon>
        <taxon>Bacillati</taxon>
        <taxon>Bacillota</taxon>
        <taxon>Bacilli</taxon>
        <taxon>Bacillales</taxon>
        <taxon>Paenibacillaceae</taxon>
        <taxon>Cohnella</taxon>
    </lineage>
</organism>
<protein>
    <recommendedName>
        <fullName evidence="3">Cas10/Cmr2 second palm domain-containing protein</fullName>
    </recommendedName>
</protein>
<name>A0ABV9FIB7_9BACL</name>
<evidence type="ECO:0000256" key="2">
    <source>
        <dbReference type="ARBA" id="ARBA00023118"/>
    </source>
</evidence>
<evidence type="ECO:0000259" key="3">
    <source>
        <dbReference type="Pfam" id="PF22335"/>
    </source>
</evidence>
<dbReference type="EMBL" id="JBHSEP010000021">
    <property type="protein sequence ID" value="MFC4600949.1"/>
    <property type="molecule type" value="Genomic_DNA"/>
</dbReference>
<evidence type="ECO:0000313" key="4">
    <source>
        <dbReference type="EMBL" id="MFC4600949.1"/>
    </source>
</evidence>
<dbReference type="RefSeq" id="WP_378100507.1">
    <property type="nucleotide sequence ID" value="NZ_JBHSEP010000021.1"/>
</dbReference>
<dbReference type="Pfam" id="PF22335">
    <property type="entry name" value="Cas10-Cmr2_palm2"/>
    <property type="match status" value="1"/>
</dbReference>